<dbReference type="InterPro" id="IPR051863">
    <property type="entry name" value="HIPP"/>
</dbReference>
<dbReference type="PROSITE" id="PS50846">
    <property type="entry name" value="HMA_2"/>
    <property type="match status" value="1"/>
</dbReference>
<keyword evidence="3" id="KW-0479">Metal-binding</keyword>
<evidence type="ECO:0000256" key="3">
    <source>
        <dbReference type="ARBA" id="ARBA00022723"/>
    </source>
</evidence>
<keyword evidence="10" id="KW-1185">Reference proteome</keyword>
<evidence type="ECO:0000313" key="10">
    <source>
        <dbReference type="Proteomes" id="UP000306102"/>
    </source>
</evidence>
<feature type="compositionally biased region" description="Basic and acidic residues" evidence="7">
    <location>
        <begin position="220"/>
        <end position="235"/>
    </location>
</feature>
<evidence type="ECO:0000256" key="5">
    <source>
        <dbReference type="ARBA" id="ARBA00023289"/>
    </source>
</evidence>
<dbReference type="PANTHER" id="PTHR45811:SF13">
    <property type="entry name" value="OS04G0661100 PROTEIN"/>
    <property type="match status" value="1"/>
</dbReference>
<dbReference type="InterPro" id="IPR036163">
    <property type="entry name" value="HMA_dom_sf"/>
</dbReference>
<organism evidence="9 10">
    <name type="scientific">Camellia sinensis var. sinensis</name>
    <name type="common">China tea</name>
    <dbReference type="NCBI Taxonomy" id="542762"/>
    <lineage>
        <taxon>Eukaryota</taxon>
        <taxon>Viridiplantae</taxon>
        <taxon>Streptophyta</taxon>
        <taxon>Embryophyta</taxon>
        <taxon>Tracheophyta</taxon>
        <taxon>Spermatophyta</taxon>
        <taxon>Magnoliopsida</taxon>
        <taxon>eudicotyledons</taxon>
        <taxon>Gunneridae</taxon>
        <taxon>Pentapetalae</taxon>
        <taxon>asterids</taxon>
        <taxon>Ericales</taxon>
        <taxon>Theaceae</taxon>
        <taxon>Camellia</taxon>
    </lineage>
</organism>
<reference evidence="9 10" key="1">
    <citation type="journal article" date="2018" name="Proc. Natl. Acad. Sci. U.S.A.">
        <title>Draft genome sequence of Camellia sinensis var. sinensis provides insights into the evolution of the tea genome and tea quality.</title>
        <authorList>
            <person name="Wei C."/>
            <person name="Yang H."/>
            <person name="Wang S."/>
            <person name="Zhao J."/>
            <person name="Liu C."/>
            <person name="Gao L."/>
            <person name="Xia E."/>
            <person name="Lu Y."/>
            <person name="Tai Y."/>
            <person name="She G."/>
            <person name="Sun J."/>
            <person name="Cao H."/>
            <person name="Tong W."/>
            <person name="Gao Q."/>
            <person name="Li Y."/>
            <person name="Deng W."/>
            <person name="Jiang X."/>
            <person name="Wang W."/>
            <person name="Chen Q."/>
            <person name="Zhang S."/>
            <person name="Li H."/>
            <person name="Wu J."/>
            <person name="Wang P."/>
            <person name="Li P."/>
            <person name="Shi C."/>
            <person name="Zheng F."/>
            <person name="Jian J."/>
            <person name="Huang B."/>
            <person name="Shan D."/>
            <person name="Shi M."/>
            <person name="Fang C."/>
            <person name="Yue Y."/>
            <person name="Li F."/>
            <person name="Li D."/>
            <person name="Wei S."/>
            <person name="Han B."/>
            <person name="Jiang C."/>
            <person name="Yin Y."/>
            <person name="Xia T."/>
            <person name="Zhang Z."/>
            <person name="Bennetzen J.L."/>
            <person name="Zhao S."/>
            <person name="Wan X."/>
        </authorList>
    </citation>
    <scope>NUCLEOTIDE SEQUENCE [LARGE SCALE GENOMIC DNA]</scope>
    <source>
        <strain evidence="10">cv. Shuchazao</strain>
        <tissue evidence="9">Leaf</tissue>
    </source>
</reference>
<feature type="region of interest" description="Disordered" evidence="7">
    <location>
        <begin position="64"/>
        <end position="102"/>
    </location>
</feature>
<dbReference type="EMBL" id="SDRB02012188">
    <property type="protein sequence ID" value="THF98517.1"/>
    <property type="molecule type" value="Genomic_DNA"/>
</dbReference>
<dbReference type="Gene3D" id="3.30.70.100">
    <property type="match status" value="1"/>
</dbReference>
<dbReference type="GO" id="GO:0009626">
    <property type="term" value="P:plant-type hypersensitive response"/>
    <property type="evidence" value="ECO:0007669"/>
    <property type="project" value="UniProtKB-KW"/>
</dbReference>
<feature type="domain" description="HMA" evidence="8">
    <location>
        <begin position="2"/>
        <end position="65"/>
    </location>
</feature>
<sequence length="245" mass="26920">MVQRTVLKVDISCQKCKKKLLRAVSGLQGVDKIEADEAKGTLTVTGDADPYEIILRTRKTGKFSEVVTIGPPPPPPKDGPKKPDDKKPAEKKPDQKAQAQFQVQAQAHIHTPHSCPVCDRMAFVQVARWDEPNPSCSIMCSYSLSNWQFHVGTIFGGLYRSPPPPPPHPHSHPPLQTLTSLLLHSPPLASTTTTIIAPTIAITLSPSLHREYNIAQPKESLHAKKEQWESGDMRGGKLTKGRAIE</sequence>
<evidence type="ECO:0000256" key="2">
    <source>
        <dbReference type="ARBA" id="ARBA00022481"/>
    </source>
</evidence>
<name>A0A4S4D803_CAMSN</name>
<dbReference type="SUPFAM" id="SSF55008">
    <property type="entry name" value="HMA, heavy metal-associated domain"/>
    <property type="match status" value="1"/>
</dbReference>
<dbReference type="Proteomes" id="UP000306102">
    <property type="component" value="Unassembled WGS sequence"/>
</dbReference>
<proteinExistence type="inferred from homology"/>
<keyword evidence="4" id="KW-0449">Lipoprotein</keyword>
<feature type="region of interest" description="Disordered" evidence="7">
    <location>
        <begin position="220"/>
        <end position="245"/>
    </location>
</feature>
<keyword evidence="5" id="KW-0636">Prenylation</keyword>
<dbReference type="GO" id="GO:0046872">
    <property type="term" value="F:metal ion binding"/>
    <property type="evidence" value="ECO:0007669"/>
    <property type="project" value="UniProtKB-KW"/>
</dbReference>
<dbReference type="AlphaFoldDB" id="A0A4S4D803"/>
<protein>
    <recommendedName>
        <fullName evidence="8">HMA domain-containing protein</fullName>
    </recommendedName>
</protein>
<evidence type="ECO:0000256" key="1">
    <source>
        <dbReference type="ARBA" id="ARBA00004170"/>
    </source>
</evidence>
<evidence type="ECO:0000256" key="6">
    <source>
        <dbReference type="ARBA" id="ARBA00024045"/>
    </source>
</evidence>
<gene>
    <name evidence="9" type="ORF">TEA_001160</name>
</gene>
<dbReference type="GO" id="GO:0016020">
    <property type="term" value="C:membrane"/>
    <property type="evidence" value="ECO:0007669"/>
    <property type="project" value="UniProtKB-SubCell"/>
</dbReference>
<evidence type="ECO:0000313" key="9">
    <source>
        <dbReference type="EMBL" id="THF98517.1"/>
    </source>
</evidence>
<keyword evidence="2" id="KW-0488">Methylation</keyword>
<dbReference type="CDD" id="cd00371">
    <property type="entry name" value="HMA"/>
    <property type="match status" value="1"/>
</dbReference>
<comment type="subcellular location">
    <subcellularLocation>
        <location evidence="1">Membrane</location>
        <topology evidence="1">Peripheral membrane protein</topology>
    </subcellularLocation>
</comment>
<comment type="caution">
    <text evidence="9">The sequence shown here is derived from an EMBL/GenBank/DDBJ whole genome shotgun (WGS) entry which is preliminary data.</text>
</comment>
<dbReference type="PANTHER" id="PTHR45811">
    <property type="entry name" value="COPPER TRANSPORT PROTEIN FAMILY-RELATED"/>
    <property type="match status" value="1"/>
</dbReference>
<evidence type="ECO:0000256" key="4">
    <source>
        <dbReference type="ARBA" id="ARBA00023288"/>
    </source>
</evidence>
<dbReference type="STRING" id="542762.A0A4S4D803"/>
<comment type="similarity">
    <text evidence="6">Belongs to the HIPP family.</text>
</comment>
<dbReference type="InterPro" id="IPR006121">
    <property type="entry name" value="HMA_dom"/>
</dbReference>
<dbReference type="Pfam" id="PF00403">
    <property type="entry name" value="HMA"/>
    <property type="match status" value="1"/>
</dbReference>
<evidence type="ECO:0000256" key="7">
    <source>
        <dbReference type="SAM" id="MobiDB-lite"/>
    </source>
</evidence>
<evidence type="ECO:0000259" key="8">
    <source>
        <dbReference type="PROSITE" id="PS50846"/>
    </source>
</evidence>
<accession>A0A4S4D803</accession>
<feature type="compositionally biased region" description="Basic and acidic residues" evidence="7">
    <location>
        <begin position="78"/>
        <end position="95"/>
    </location>
</feature>